<dbReference type="Proteomes" id="UP000193642">
    <property type="component" value="Unassembled WGS sequence"/>
</dbReference>
<reference evidence="2 3" key="1">
    <citation type="submission" date="2016-07" db="EMBL/GenBank/DDBJ databases">
        <title>Pervasive Adenine N6-methylation of Active Genes in Fungi.</title>
        <authorList>
            <consortium name="DOE Joint Genome Institute"/>
            <person name="Mondo S.J."/>
            <person name="Dannebaum R.O."/>
            <person name="Kuo R.C."/>
            <person name="Labutti K."/>
            <person name="Haridas S."/>
            <person name="Kuo A."/>
            <person name="Salamov A."/>
            <person name="Ahrendt S.R."/>
            <person name="Lipzen A."/>
            <person name="Sullivan W."/>
            <person name="Andreopoulos W.B."/>
            <person name="Clum A."/>
            <person name="Lindquist E."/>
            <person name="Daum C."/>
            <person name="Ramamoorthy G.K."/>
            <person name="Gryganskyi A."/>
            <person name="Culley D."/>
            <person name="Magnuson J.K."/>
            <person name="James T.Y."/>
            <person name="O'Malley M.A."/>
            <person name="Stajich J.E."/>
            <person name="Spatafora J.W."/>
            <person name="Visel A."/>
            <person name="Grigoriev I.V."/>
        </authorList>
    </citation>
    <scope>NUCLEOTIDE SEQUENCE [LARGE SCALE GENOMIC DNA]</scope>
    <source>
        <strain evidence="2 3">JEL800</strain>
    </source>
</reference>
<proteinExistence type="predicted"/>
<keyword evidence="3" id="KW-1185">Reference proteome</keyword>
<evidence type="ECO:0008006" key="4">
    <source>
        <dbReference type="Google" id="ProtNLM"/>
    </source>
</evidence>
<evidence type="ECO:0000313" key="2">
    <source>
        <dbReference type="EMBL" id="ORY25611.1"/>
    </source>
</evidence>
<protein>
    <recommendedName>
        <fullName evidence="4">BED-type domain-containing protein</fullName>
    </recommendedName>
</protein>
<comment type="caution">
    <text evidence="2">The sequence shown here is derived from an EMBL/GenBank/DDBJ whole genome shotgun (WGS) entry which is preliminary data.</text>
</comment>
<sequence>MSDFDDEEEFKGQRDTSHIQLPHMNKRTEKVDYRVTSSNFKEIQPTKEGSSCLWVDKYFKQIQIRHKCFCSLQGGFRYNICLVYHSKYTNVPCMWAQKIDSQGSLTNMKAHMQNYHSSVVTTMEADVRKVIFGDGNTQAKLNKDGTHKVSVIFL</sequence>
<gene>
    <name evidence="2" type="ORF">BCR33DRAFT_747291</name>
</gene>
<dbReference type="EMBL" id="MCGO01000127">
    <property type="protein sequence ID" value="ORY25611.1"/>
    <property type="molecule type" value="Genomic_DNA"/>
</dbReference>
<evidence type="ECO:0000256" key="1">
    <source>
        <dbReference type="SAM" id="MobiDB-lite"/>
    </source>
</evidence>
<feature type="region of interest" description="Disordered" evidence="1">
    <location>
        <begin position="1"/>
        <end position="23"/>
    </location>
</feature>
<organism evidence="2 3">
    <name type="scientific">Rhizoclosmatium globosum</name>
    <dbReference type="NCBI Taxonomy" id="329046"/>
    <lineage>
        <taxon>Eukaryota</taxon>
        <taxon>Fungi</taxon>
        <taxon>Fungi incertae sedis</taxon>
        <taxon>Chytridiomycota</taxon>
        <taxon>Chytridiomycota incertae sedis</taxon>
        <taxon>Chytridiomycetes</taxon>
        <taxon>Chytridiales</taxon>
        <taxon>Chytriomycetaceae</taxon>
        <taxon>Rhizoclosmatium</taxon>
    </lineage>
</organism>
<name>A0A1Y2AST4_9FUNG</name>
<evidence type="ECO:0000313" key="3">
    <source>
        <dbReference type="Proteomes" id="UP000193642"/>
    </source>
</evidence>
<accession>A0A1Y2AST4</accession>
<dbReference type="AlphaFoldDB" id="A0A1Y2AST4"/>